<dbReference type="GO" id="GO:0005730">
    <property type="term" value="C:nucleolus"/>
    <property type="evidence" value="ECO:0007669"/>
    <property type="project" value="UniProtKB-SubCell"/>
</dbReference>
<name>A0A2B4SS17_STYPI</name>
<gene>
    <name evidence="9" type="primary">Rpf2</name>
    <name evidence="9" type="ORF">AWC38_SpisGene3997</name>
</gene>
<sequence>MAASPGTGVVRPKTQRGRRAVEQRAPKIIENTKTALFLRGGKTSEIVTQAMKDLCLLKKPNSVMFQRKNIMRPFEDHTSLEFFSVKNDAALFLFGSHSKKRSHNLVIGRCFDGHILDMIELGIDKFLSLSQFKIQKCSVGTKPCLLFSGQEFENDVIYKRLKSILIDFYRGPVIEKVRLQGLEHVLQFTAVDGKIYLRSYRVLLKKSGSRTPRVEVEEMGPSLDLVLRRTHLASDDLMKAATRVPKVVKPKKIKNVSYDAFGTKEGKVHMQRQDYSKLQTRKMKGLKRQLNTKGKPQTEKIKRKKTV</sequence>
<dbReference type="GO" id="GO:0019843">
    <property type="term" value="F:rRNA binding"/>
    <property type="evidence" value="ECO:0007669"/>
    <property type="project" value="UniProtKB-UniRule"/>
</dbReference>
<evidence type="ECO:0000313" key="9">
    <source>
        <dbReference type="EMBL" id="PFX31185.1"/>
    </source>
</evidence>
<dbReference type="Proteomes" id="UP000225706">
    <property type="component" value="Unassembled WGS sequence"/>
</dbReference>
<evidence type="ECO:0000256" key="7">
    <source>
        <dbReference type="SAM" id="MobiDB-lite"/>
    </source>
</evidence>
<feature type="domain" description="Brix" evidence="8">
    <location>
        <begin position="33"/>
        <end position="236"/>
    </location>
</feature>
<accession>A0A2B4SS17</accession>
<proteinExistence type="inferred from homology"/>
<evidence type="ECO:0000256" key="2">
    <source>
        <dbReference type="ARBA" id="ARBA00010782"/>
    </source>
</evidence>
<dbReference type="EMBL" id="LSMT01000039">
    <property type="protein sequence ID" value="PFX31185.1"/>
    <property type="molecule type" value="Genomic_DNA"/>
</dbReference>
<dbReference type="PANTHER" id="PTHR12728:SF0">
    <property type="entry name" value="RIBOSOME PRODUCTION FACTOR 2 HOMOLOG"/>
    <property type="match status" value="1"/>
</dbReference>
<dbReference type="InterPro" id="IPR007109">
    <property type="entry name" value="Brix"/>
</dbReference>
<dbReference type="AlphaFoldDB" id="A0A2B4SS17"/>
<evidence type="ECO:0000259" key="8">
    <source>
        <dbReference type="PROSITE" id="PS50833"/>
    </source>
</evidence>
<feature type="region of interest" description="Disordered" evidence="7">
    <location>
        <begin position="282"/>
        <end position="307"/>
    </location>
</feature>
<dbReference type="STRING" id="50429.A0A2B4SS17"/>
<organism evidence="9 10">
    <name type="scientific">Stylophora pistillata</name>
    <name type="common">Smooth cauliflower coral</name>
    <dbReference type="NCBI Taxonomy" id="50429"/>
    <lineage>
        <taxon>Eukaryota</taxon>
        <taxon>Metazoa</taxon>
        <taxon>Cnidaria</taxon>
        <taxon>Anthozoa</taxon>
        <taxon>Hexacorallia</taxon>
        <taxon>Scleractinia</taxon>
        <taxon>Astrocoeniina</taxon>
        <taxon>Pocilloporidae</taxon>
        <taxon>Stylophora</taxon>
    </lineage>
</organism>
<dbReference type="SMART" id="SM00879">
    <property type="entry name" value="Brix"/>
    <property type="match status" value="1"/>
</dbReference>
<evidence type="ECO:0000313" key="10">
    <source>
        <dbReference type="Proteomes" id="UP000225706"/>
    </source>
</evidence>
<dbReference type="OrthoDB" id="407658at2759"/>
<evidence type="ECO:0000256" key="4">
    <source>
        <dbReference type="ARBA" id="ARBA00023242"/>
    </source>
</evidence>
<evidence type="ECO:0000256" key="5">
    <source>
        <dbReference type="ARBA" id="ARBA00030889"/>
    </source>
</evidence>
<reference evidence="10" key="1">
    <citation type="journal article" date="2017" name="bioRxiv">
        <title>Comparative analysis of the genomes of Stylophora pistillata and Acropora digitifera provides evidence for extensive differences between species of corals.</title>
        <authorList>
            <person name="Voolstra C.R."/>
            <person name="Li Y."/>
            <person name="Liew Y.J."/>
            <person name="Baumgarten S."/>
            <person name="Zoccola D."/>
            <person name="Flot J.-F."/>
            <person name="Tambutte S."/>
            <person name="Allemand D."/>
            <person name="Aranda M."/>
        </authorList>
    </citation>
    <scope>NUCLEOTIDE SEQUENCE [LARGE SCALE GENOMIC DNA]</scope>
</reference>
<feature type="region of interest" description="Disordered" evidence="7">
    <location>
        <begin position="1"/>
        <end position="21"/>
    </location>
</feature>
<keyword evidence="10" id="KW-1185">Reference proteome</keyword>
<evidence type="ECO:0000256" key="1">
    <source>
        <dbReference type="ARBA" id="ARBA00004604"/>
    </source>
</evidence>
<dbReference type="PANTHER" id="PTHR12728">
    <property type="entry name" value="BRIX DOMAIN CONTAINING PROTEIN"/>
    <property type="match status" value="1"/>
</dbReference>
<dbReference type="InterPro" id="IPR039770">
    <property type="entry name" value="Rpf2"/>
</dbReference>
<evidence type="ECO:0000256" key="3">
    <source>
        <dbReference type="ARBA" id="ARBA00020387"/>
    </source>
</evidence>
<comment type="caution">
    <text evidence="9">The sequence shown here is derived from an EMBL/GenBank/DDBJ whole genome shotgun (WGS) entry which is preliminary data.</text>
</comment>
<dbReference type="GO" id="GO:0000027">
    <property type="term" value="P:ribosomal large subunit assembly"/>
    <property type="evidence" value="ECO:0007669"/>
    <property type="project" value="InterPro"/>
</dbReference>
<comment type="subcellular location">
    <subcellularLocation>
        <location evidence="1 6">Nucleus</location>
        <location evidence="1 6">Nucleolus</location>
    </subcellularLocation>
</comment>
<evidence type="ECO:0000256" key="6">
    <source>
        <dbReference type="RuleBase" id="RU367086"/>
    </source>
</evidence>
<dbReference type="Pfam" id="PF04427">
    <property type="entry name" value="Brix"/>
    <property type="match status" value="1"/>
</dbReference>
<dbReference type="PROSITE" id="PS50833">
    <property type="entry name" value="BRIX"/>
    <property type="match status" value="1"/>
</dbReference>
<protein>
    <recommendedName>
        <fullName evidence="3 6">Ribosome production factor 2 homolog</fullName>
    </recommendedName>
    <alternativeName>
        <fullName evidence="5 6">Ribosome biogenesis protein RPF2 homolog</fullName>
    </alternativeName>
</protein>
<comment type="similarity">
    <text evidence="2 6">Belongs to the RPF2 family.</text>
</comment>
<keyword evidence="4 6" id="KW-0539">Nucleus</keyword>
<dbReference type="GO" id="GO:0000463">
    <property type="term" value="P:maturation of LSU-rRNA from tricistronic rRNA transcript (SSU-rRNA, 5.8S rRNA, LSU-rRNA)"/>
    <property type="evidence" value="ECO:0007669"/>
    <property type="project" value="TreeGrafter"/>
</dbReference>